<dbReference type="InterPro" id="IPR003591">
    <property type="entry name" value="Leu-rich_rpt_typical-subtyp"/>
</dbReference>
<keyword evidence="2" id="KW-0677">Repeat</keyword>
<evidence type="ECO:0000313" key="4">
    <source>
        <dbReference type="Proteomes" id="UP000257200"/>
    </source>
</evidence>
<sequence>MNSFSDVSWHFESFSILVNSTGYSSYEVLICFVMEQYVMKLPIFDVRRKVKLHFVYSYSWLDRVGNIILQVGSTVSSVVTFLNTVNYRPHHCPVSPCSSMGKGKKKKGQPKGKTITLKMAQNSVEMTVDGKRRLNLSFQEIAAVPKCLQKLCEVDELDMSRNLIRKIPDFIDLFVSIRVLDLHSNYIEELPVTIGRLQNLLVLNLCNNRLTSLPSELGLLAKLQTLHLGLNQLDALPASIGELKELRHIGLSDNRFTRIPSCISRLNKLQKVNLDRNPMRAEDTPSHESVMTSESLYVVPESFLCEHCRKKCQDQRRTEM</sequence>
<dbReference type="SMART" id="SM00369">
    <property type="entry name" value="LRR_TYP"/>
    <property type="match status" value="5"/>
</dbReference>
<keyword evidence="1" id="KW-0433">Leucine-rich repeat</keyword>
<dbReference type="FunCoup" id="A0A3Q1EKC0">
    <property type="interactions" value="970"/>
</dbReference>
<dbReference type="GeneTree" id="ENSGT00940000156026"/>
<reference evidence="3" key="2">
    <citation type="submission" date="2025-09" db="UniProtKB">
        <authorList>
            <consortium name="Ensembl"/>
        </authorList>
    </citation>
    <scope>IDENTIFICATION</scope>
</reference>
<accession>A0A3Q1EKC0</accession>
<dbReference type="GO" id="GO:0005737">
    <property type="term" value="C:cytoplasm"/>
    <property type="evidence" value="ECO:0007669"/>
    <property type="project" value="TreeGrafter"/>
</dbReference>
<dbReference type="InterPro" id="IPR001611">
    <property type="entry name" value="Leu-rich_rpt"/>
</dbReference>
<dbReference type="InterPro" id="IPR050216">
    <property type="entry name" value="LRR_domain-containing"/>
</dbReference>
<dbReference type="Pfam" id="PF13855">
    <property type="entry name" value="LRR_8"/>
    <property type="match status" value="1"/>
</dbReference>
<dbReference type="InterPro" id="IPR032675">
    <property type="entry name" value="LRR_dom_sf"/>
</dbReference>
<reference evidence="3" key="1">
    <citation type="submission" date="2025-08" db="UniProtKB">
        <authorList>
            <consortium name="Ensembl"/>
        </authorList>
    </citation>
    <scope>IDENTIFICATION</scope>
</reference>
<dbReference type="PANTHER" id="PTHR48051:SF42">
    <property type="entry name" value="LEUCINE-RICH REPEAT-CONTAINING PROTEIN 18-LIKE"/>
    <property type="match status" value="1"/>
</dbReference>
<evidence type="ECO:0000256" key="2">
    <source>
        <dbReference type="ARBA" id="ARBA00022737"/>
    </source>
</evidence>
<dbReference type="InParanoid" id="A0A3Q1EKC0"/>
<dbReference type="PANTHER" id="PTHR48051">
    <property type="match status" value="1"/>
</dbReference>
<protein>
    <submittedName>
        <fullName evidence="3">Leucine rich repeat containing 18b</fullName>
    </submittedName>
</protein>
<dbReference type="SUPFAM" id="SSF52075">
    <property type="entry name" value="Outer arm dynein light chain 1"/>
    <property type="match status" value="1"/>
</dbReference>
<dbReference type="Proteomes" id="UP000257200">
    <property type="component" value="Unplaced"/>
</dbReference>
<evidence type="ECO:0000256" key="1">
    <source>
        <dbReference type="ARBA" id="ARBA00022614"/>
    </source>
</evidence>
<dbReference type="Ensembl" id="ENSAPOT00000010413.1">
    <property type="protein sequence ID" value="ENSAPOP00000004228.1"/>
    <property type="gene ID" value="ENSAPOG00000000146.1"/>
</dbReference>
<proteinExistence type="predicted"/>
<dbReference type="Gene3D" id="3.80.10.10">
    <property type="entry name" value="Ribonuclease Inhibitor"/>
    <property type="match status" value="1"/>
</dbReference>
<dbReference type="AlphaFoldDB" id="A0A3Q1EKC0"/>
<name>A0A3Q1EKC0_9TELE</name>
<dbReference type="PROSITE" id="PS51450">
    <property type="entry name" value="LRR"/>
    <property type="match status" value="1"/>
</dbReference>
<keyword evidence="4" id="KW-1185">Reference proteome</keyword>
<evidence type="ECO:0000313" key="3">
    <source>
        <dbReference type="Ensembl" id="ENSAPOP00000004228.1"/>
    </source>
</evidence>
<organism evidence="3 4">
    <name type="scientific">Acanthochromis polyacanthus</name>
    <name type="common">spiny chromis</name>
    <dbReference type="NCBI Taxonomy" id="80966"/>
    <lineage>
        <taxon>Eukaryota</taxon>
        <taxon>Metazoa</taxon>
        <taxon>Chordata</taxon>
        <taxon>Craniata</taxon>
        <taxon>Vertebrata</taxon>
        <taxon>Euteleostomi</taxon>
        <taxon>Actinopterygii</taxon>
        <taxon>Neopterygii</taxon>
        <taxon>Teleostei</taxon>
        <taxon>Neoteleostei</taxon>
        <taxon>Acanthomorphata</taxon>
        <taxon>Ovalentaria</taxon>
        <taxon>Pomacentridae</taxon>
        <taxon>Acanthochromis</taxon>
    </lineage>
</organism>
<dbReference type="STRING" id="80966.ENSAPOP00000004228"/>